<name>A0A318ZC17_9EURO</name>
<evidence type="ECO:0000313" key="3">
    <source>
        <dbReference type="Proteomes" id="UP000248349"/>
    </source>
</evidence>
<reference evidence="2 3" key="1">
    <citation type="submission" date="2016-12" db="EMBL/GenBank/DDBJ databases">
        <title>The genomes of Aspergillus section Nigri reveals drivers in fungal speciation.</title>
        <authorList>
            <consortium name="DOE Joint Genome Institute"/>
            <person name="Vesth T.C."/>
            <person name="Nybo J."/>
            <person name="Theobald S."/>
            <person name="Brandl J."/>
            <person name="Frisvad J.C."/>
            <person name="Nielsen K.F."/>
            <person name="Lyhne E.K."/>
            <person name="Kogle M.E."/>
            <person name="Kuo A."/>
            <person name="Riley R."/>
            <person name="Clum A."/>
            <person name="Nolan M."/>
            <person name="Lipzen A."/>
            <person name="Salamov A."/>
            <person name="Henrissat B."/>
            <person name="Wiebenga A."/>
            <person name="De Vries R.P."/>
            <person name="Grigoriev I.V."/>
            <person name="Mortensen U.H."/>
            <person name="Andersen M.R."/>
            <person name="Baker S.E."/>
        </authorList>
    </citation>
    <scope>NUCLEOTIDE SEQUENCE [LARGE SCALE GENOMIC DNA]</scope>
    <source>
        <strain evidence="2 3">JOP 1030-1</strain>
    </source>
</reference>
<dbReference type="AlphaFoldDB" id="A0A318ZC17"/>
<keyword evidence="1" id="KW-0472">Membrane</keyword>
<organism evidence="2 3">
    <name type="scientific">Aspergillus saccharolyticus JOP 1030-1</name>
    <dbReference type="NCBI Taxonomy" id="1450539"/>
    <lineage>
        <taxon>Eukaryota</taxon>
        <taxon>Fungi</taxon>
        <taxon>Dikarya</taxon>
        <taxon>Ascomycota</taxon>
        <taxon>Pezizomycotina</taxon>
        <taxon>Eurotiomycetes</taxon>
        <taxon>Eurotiomycetidae</taxon>
        <taxon>Eurotiales</taxon>
        <taxon>Aspergillaceae</taxon>
        <taxon>Aspergillus</taxon>
        <taxon>Aspergillus subgen. Circumdati</taxon>
    </lineage>
</organism>
<feature type="transmembrane region" description="Helical" evidence="1">
    <location>
        <begin position="119"/>
        <end position="137"/>
    </location>
</feature>
<dbReference type="Proteomes" id="UP000248349">
    <property type="component" value="Unassembled WGS sequence"/>
</dbReference>
<dbReference type="EMBL" id="KZ821239">
    <property type="protein sequence ID" value="PYH44067.1"/>
    <property type="molecule type" value="Genomic_DNA"/>
</dbReference>
<keyword evidence="1" id="KW-0812">Transmembrane</keyword>
<evidence type="ECO:0000256" key="1">
    <source>
        <dbReference type="SAM" id="Phobius"/>
    </source>
</evidence>
<dbReference type="RefSeq" id="XP_025430049.1">
    <property type="nucleotide sequence ID" value="XM_025577455.1"/>
</dbReference>
<feature type="transmembrane region" description="Helical" evidence="1">
    <location>
        <begin position="54"/>
        <end position="73"/>
    </location>
</feature>
<proteinExistence type="predicted"/>
<keyword evidence="3" id="KW-1185">Reference proteome</keyword>
<protein>
    <submittedName>
        <fullName evidence="2">Uncharacterized protein</fullName>
    </submittedName>
</protein>
<gene>
    <name evidence="2" type="ORF">BP01DRAFT_383870</name>
</gene>
<accession>A0A318ZC17</accession>
<evidence type="ECO:0000313" key="2">
    <source>
        <dbReference type="EMBL" id="PYH44067.1"/>
    </source>
</evidence>
<dbReference type="GeneID" id="37078684"/>
<keyword evidence="1" id="KW-1133">Transmembrane helix</keyword>
<sequence length="140" mass="16223">MSPSAWEEAARKYRPSAGVDSIRHYRDIHLLNGSVTCVVLGFIAHRGYHCSHPVLTTFVWLLASWSLFIHVYLGVMMPFQLAFCWRFPVEAHRAMHGEERANEILAFWNIRNPRFQSHVALWALGMSISLYVWRATYNCA</sequence>